<evidence type="ECO:0000256" key="5">
    <source>
        <dbReference type="ARBA" id="ARBA00023242"/>
    </source>
</evidence>
<evidence type="ECO:0000256" key="9">
    <source>
        <dbReference type="SAM" id="MobiDB-lite"/>
    </source>
</evidence>
<evidence type="ECO:0000313" key="13">
    <source>
        <dbReference type="RefSeq" id="XP_014662235.1"/>
    </source>
</evidence>
<dbReference type="Gene3D" id="2.170.210.10">
    <property type="entry name" value="DNA double-strand break repair and VJ recombination XRCC4, N-terminal"/>
    <property type="match status" value="1"/>
</dbReference>
<evidence type="ECO:0000256" key="2">
    <source>
        <dbReference type="ARBA" id="ARBA00022763"/>
    </source>
</evidence>
<keyword evidence="3" id="KW-0238">DNA-binding</keyword>
<dbReference type="Pfam" id="PF09302">
    <property type="entry name" value="XLF"/>
    <property type="match status" value="1"/>
</dbReference>
<organism evidence="12 13">
    <name type="scientific">Priapulus caudatus</name>
    <name type="common">Priapulid worm</name>
    <dbReference type="NCBI Taxonomy" id="37621"/>
    <lineage>
        <taxon>Eukaryota</taxon>
        <taxon>Metazoa</taxon>
        <taxon>Ecdysozoa</taxon>
        <taxon>Scalidophora</taxon>
        <taxon>Priapulida</taxon>
        <taxon>Priapulimorpha</taxon>
        <taxon>Priapulimorphida</taxon>
        <taxon>Priapulidae</taxon>
        <taxon>Priapulus</taxon>
    </lineage>
</organism>
<dbReference type="InterPro" id="IPR052287">
    <property type="entry name" value="NHEJ_factor"/>
</dbReference>
<feature type="domain" description="XLF-like N-terminal" evidence="10">
    <location>
        <begin position="20"/>
        <end position="127"/>
    </location>
</feature>
<keyword evidence="12" id="KW-1185">Reference proteome</keyword>
<proteinExistence type="inferred from homology"/>
<dbReference type="InterPro" id="IPR015381">
    <property type="entry name" value="XLF-like_N"/>
</dbReference>
<accession>A0ABM1DQL4</accession>
<feature type="coiled-coil region" evidence="8">
    <location>
        <begin position="147"/>
        <end position="174"/>
    </location>
</feature>
<evidence type="ECO:0000256" key="7">
    <source>
        <dbReference type="ARBA" id="ARBA00044529"/>
    </source>
</evidence>
<evidence type="ECO:0000256" key="8">
    <source>
        <dbReference type="SAM" id="Coils"/>
    </source>
</evidence>
<dbReference type="GeneID" id="106805231"/>
<dbReference type="Gene3D" id="1.10.287.450">
    <property type="entry name" value="Helix hairpin bin"/>
    <property type="match status" value="1"/>
</dbReference>
<reference evidence="13" key="1">
    <citation type="submission" date="2025-08" db="UniProtKB">
        <authorList>
            <consortium name="RefSeq"/>
        </authorList>
    </citation>
    <scope>IDENTIFICATION</scope>
</reference>
<dbReference type="Pfam" id="PF21928">
    <property type="entry name" value="XLF_CC"/>
    <property type="match status" value="1"/>
</dbReference>
<dbReference type="CDD" id="cd22285">
    <property type="entry name" value="HD_XLF_N"/>
    <property type="match status" value="1"/>
</dbReference>
<feature type="compositionally biased region" description="Basic and acidic residues" evidence="9">
    <location>
        <begin position="284"/>
        <end position="296"/>
    </location>
</feature>
<keyword evidence="4" id="KW-0234">DNA repair</keyword>
<comment type="similarity">
    <text evidence="6">Belongs to the XRCC4-XLF family. XLF subfamily.</text>
</comment>
<keyword evidence="2" id="KW-0227">DNA damage</keyword>
<evidence type="ECO:0000259" key="11">
    <source>
        <dbReference type="Pfam" id="PF21928"/>
    </source>
</evidence>
<feature type="compositionally biased region" description="Low complexity" evidence="9">
    <location>
        <begin position="250"/>
        <end position="260"/>
    </location>
</feature>
<dbReference type="PANTHER" id="PTHR32235:SF1">
    <property type="entry name" value="NON-HOMOLOGOUS END-JOINING FACTOR 1"/>
    <property type="match status" value="1"/>
</dbReference>
<dbReference type="InterPro" id="IPR053829">
    <property type="entry name" value="XLF-like_CC"/>
</dbReference>
<name>A0ABM1DQL4_PRICU</name>
<feature type="domain" description="XLF-like coiled-coil region" evidence="11">
    <location>
        <begin position="134"/>
        <end position="179"/>
    </location>
</feature>
<dbReference type="RefSeq" id="XP_014662235.1">
    <property type="nucleotide sequence ID" value="XM_014806749.1"/>
</dbReference>
<keyword evidence="5" id="KW-0539">Nucleus</keyword>
<evidence type="ECO:0000256" key="3">
    <source>
        <dbReference type="ARBA" id="ARBA00023125"/>
    </source>
</evidence>
<evidence type="ECO:0000256" key="4">
    <source>
        <dbReference type="ARBA" id="ARBA00023204"/>
    </source>
</evidence>
<evidence type="ECO:0000256" key="6">
    <source>
        <dbReference type="ARBA" id="ARBA00025747"/>
    </source>
</evidence>
<dbReference type="InterPro" id="IPR038051">
    <property type="entry name" value="XRCC4-like_N_sf"/>
</dbReference>
<evidence type="ECO:0000259" key="10">
    <source>
        <dbReference type="Pfam" id="PF09302"/>
    </source>
</evidence>
<dbReference type="PANTHER" id="PTHR32235">
    <property type="entry name" value="NON-HOMOLOGOUS END-JOINING FACTOR 1"/>
    <property type="match status" value="1"/>
</dbReference>
<feature type="compositionally biased region" description="Acidic residues" evidence="9">
    <location>
        <begin position="240"/>
        <end position="249"/>
    </location>
</feature>
<comment type="subcellular location">
    <subcellularLocation>
        <location evidence="1">Nucleus</location>
    </subcellularLocation>
</comment>
<feature type="region of interest" description="Disordered" evidence="9">
    <location>
        <begin position="238"/>
        <end position="296"/>
    </location>
</feature>
<sequence>MAEYIEWRRQHKSDLASAVWQPFQVNGCMGPTFVKMIFSESSYSLMWFYNDGLFECKAQADDILGQTKTMNPHLEAPLRRILHHIESVISAQVVEGVTFNVTQSNDNLDIDFTSKLASVRFVWTFSARRLPCASTSEMMVIPLLTTVSELHRQKTELEKLLARKDTEIADYTSQGALLSKRRLLTPAFDATAFRHQMATSQGFDAAVAAGGRDAFSSDDVRRLYGELTLKRRWLCREPESSTDNEEEVTENNTSVVTGVSWGDERLPPSLVAGSVTPGVSPSKSPRENLEETAELTRRRELEEKLAKEEVKRIKKSKKKRLF</sequence>
<keyword evidence="8" id="KW-0175">Coiled coil</keyword>
<protein>
    <recommendedName>
        <fullName evidence="7">Non-homologous end-joining factor 1</fullName>
    </recommendedName>
</protein>
<evidence type="ECO:0000256" key="1">
    <source>
        <dbReference type="ARBA" id="ARBA00004123"/>
    </source>
</evidence>
<gene>
    <name evidence="13" type="primary">LOC106805231</name>
</gene>
<evidence type="ECO:0000313" key="12">
    <source>
        <dbReference type="Proteomes" id="UP000695022"/>
    </source>
</evidence>
<dbReference type="Proteomes" id="UP000695022">
    <property type="component" value="Unplaced"/>
</dbReference>